<feature type="signal peptide" evidence="1">
    <location>
        <begin position="1"/>
        <end position="30"/>
    </location>
</feature>
<protein>
    <submittedName>
        <fullName evidence="3">Uncharacterized protein LOC106167912</fullName>
    </submittedName>
</protein>
<organism evidence="2 3">
    <name type="scientific">Lingula anatina</name>
    <name type="common">Brachiopod</name>
    <name type="synonym">Lingula unguis</name>
    <dbReference type="NCBI Taxonomy" id="7574"/>
    <lineage>
        <taxon>Eukaryota</taxon>
        <taxon>Metazoa</taxon>
        <taxon>Spiralia</taxon>
        <taxon>Lophotrochozoa</taxon>
        <taxon>Brachiopoda</taxon>
        <taxon>Linguliformea</taxon>
        <taxon>Lingulata</taxon>
        <taxon>Lingulida</taxon>
        <taxon>Linguloidea</taxon>
        <taxon>Lingulidae</taxon>
        <taxon>Lingula</taxon>
    </lineage>
</organism>
<accession>A0A1S3IVP0</accession>
<keyword evidence="1" id="KW-0732">Signal</keyword>
<dbReference type="InParanoid" id="A0A1S3IVP0"/>
<sequence length="396" mass="44258">MIRLSKNALQNLCAVMAALLLVQNVHPAIGSVIRVQQGFADSKVQSVKYKEVDEPQHNIQKRSIIGAGLKFVFKNFWDDLLCLGAHLSTLLNCNSLSPGACQRLKDLETKRSEIAILVNETLETQVEWATLNATNEKVITNLQLIEKDLELVTSSNLRLMGLLNSISVIEETDDIYDSATDNVTQIRVRFQIELETYLNGIKASLTSTGSQIDSLKERDYVMFALMTSVPLVALHTSHIVTSARQAVLTRSQSYQVVDVVGGAGKMKLAYNPEGRLYVVQDSPELGKLKVLQSLDDAGNVGRFWKFMTPSGQSAMVSEFLDSFDFERGKRIAWLQQNNADYLDSLKQNRYMSAFLSRTDGLTTTELDDFVKKAAILDQDAFYKYDVDIPEAELPKN</sequence>
<dbReference type="Proteomes" id="UP000085678">
    <property type="component" value="Unplaced"/>
</dbReference>
<dbReference type="KEGG" id="lak:106167912"/>
<dbReference type="GeneID" id="106167912"/>
<evidence type="ECO:0000313" key="2">
    <source>
        <dbReference type="Proteomes" id="UP000085678"/>
    </source>
</evidence>
<evidence type="ECO:0000313" key="3">
    <source>
        <dbReference type="RefSeq" id="XP_013402260.1"/>
    </source>
</evidence>
<evidence type="ECO:0000256" key="1">
    <source>
        <dbReference type="SAM" id="SignalP"/>
    </source>
</evidence>
<reference evidence="3" key="1">
    <citation type="submission" date="2025-08" db="UniProtKB">
        <authorList>
            <consortium name="RefSeq"/>
        </authorList>
    </citation>
    <scope>IDENTIFICATION</scope>
    <source>
        <tissue evidence="3">Gonads</tissue>
    </source>
</reference>
<feature type="chain" id="PRO_5010366751" evidence="1">
    <location>
        <begin position="31"/>
        <end position="396"/>
    </location>
</feature>
<keyword evidence="2" id="KW-1185">Reference proteome</keyword>
<dbReference type="AlphaFoldDB" id="A0A1S3IVP0"/>
<dbReference type="RefSeq" id="XP_013402260.1">
    <property type="nucleotide sequence ID" value="XM_013546806.1"/>
</dbReference>
<name>A0A1S3IVP0_LINAN</name>
<gene>
    <name evidence="3" type="primary">LOC106167912</name>
</gene>
<proteinExistence type="predicted"/>